<dbReference type="EMBL" id="BAABBF010000003">
    <property type="protein sequence ID" value="GAA3708662.1"/>
    <property type="molecule type" value="Genomic_DNA"/>
</dbReference>
<keyword evidence="4 7" id="KW-0949">S-adenosyl-L-methionine</keyword>
<dbReference type="PANTHER" id="PTHR46098">
    <property type="entry name" value="TRNA (CYTOSINE(38)-C(5))-METHYLTRANSFERASE"/>
    <property type="match status" value="1"/>
</dbReference>
<proteinExistence type="inferred from homology"/>
<feature type="active site" evidence="7">
    <location>
        <position position="92"/>
    </location>
</feature>
<reference evidence="9" key="1">
    <citation type="journal article" date="2019" name="Int. J. Syst. Evol. Microbiol.">
        <title>The Global Catalogue of Microorganisms (GCM) 10K type strain sequencing project: providing services to taxonomists for standard genome sequencing and annotation.</title>
        <authorList>
            <consortium name="The Broad Institute Genomics Platform"/>
            <consortium name="The Broad Institute Genome Sequencing Center for Infectious Disease"/>
            <person name="Wu L."/>
            <person name="Ma J."/>
        </authorList>
    </citation>
    <scope>NUCLEOTIDE SEQUENCE [LARGE SCALE GENOMIC DNA]</scope>
    <source>
        <strain evidence="9">JCM 17498</strain>
    </source>
</reference>
<dbReference type="Pfam" id="PF00145">
    <property type="entry name" value="DNA_methylase"/>
    <property type="match status" value="1"/>
</dbReference>
<dbReference type="InterPro" id="IPR001525">
    <property type="entry name" value="C5_MeTfrase"/>
</dbReference>
<evidence type="ECO:0000256" key="3">
    <source>
        <dbReference type="ARBA" id="ARBA00022679"/>
    </source>
</evidence>
<accession>A0ABP7DSS2</accession>
<organism evidence="8 9">
    <name type="scientific">Sphingomonas cynarae</name>
    <dbReference type="NCBI Taxonomy" id="930197"/>
    <lineage>
        <taxon>Bacteria</taxon>
        <taxon>Pseudomonadati</taxon>
        <taxon>Pseudomonadota</taxon>
        <taxon>Alphaproteobacteria</taxon>
        <taxon>Sphingomonadales</taxon>
        <taxon>Sphingomonadaceae</taxon>
        <taxon>Sphingomonas</taxon>
    </lineage>
</organism>
<sequence length="309" mass="33839">MDLRTDFTPEPDDFRGVSLCAGYAGLDLGLHIAEPRYRTVAFVERESHAAATLVARMADQALDQAPVWDDLRSFDGRPWRDRVHLVSAGYPCQPFSYAGKRGGDADPRHLWPDIARIIDEIGPEWVWCENVEGHLSMGFADVVDSLRGLGYKTKAGLFTAREAGASHRRRRLFILAHADSQRWRLRTGHPDRGRTDPAYLPGGHHDGNGWPICAQRIEPGVDVAMVDAEGGGLVGDAGELPIFAPGPGELQAWERLLSSHPDAQPAVLRDDDGVADWMDRTRGAGNGVCSLAASRAWAVLKASHQLDAR</sequence>
<evidence type="ECO:0000256" key="2">
    <source>
        <dbReference type="ARBA" id="ARBA00022603"/>
    </source>
</evidence>
<comment type="similarity">
    <text evidence="7">Belongs to the class I-like SAM-binding methyltransferase superfamily. C5-methyltransferase family.</text>
</comment>
<dbReference type="Proteomes" id="UP001500523">
    <property type="component" value="Unassembled WGS sequence"/>
</dbReference>
<evidence type="ECO:0000256" key="5">
    <source>
        <dbReference type="ARBA" id="ARBA00022747"/>
    </source>
</evidence>
<comment type="caution">
    <text evidence="8">The sequence shown here is derived from an EMBL/GenBank/DDBJ whole genome shotgun (WGS) entry which is preliminary data.</text>
</comment>
<evidence type="ECO:0000256" key="7">
    <source>
        <dbReference type="PROSITE-ProRule" id="PRU01016"/>
    </source>
</evidence>
<dbReference type="InterPro" id="IPR029063">
    <property type="entry name" value="SAM-dependent_MTases_sf"/>
</dbReference>
<dbReference type="PROSITE" id="PS51679">
    <property type="entry name" value="SAM_MT_C5"/>
    <property type="match status" value="1"/>
</dbReference>
<keyword evidence="5" id="KW-0680">Restriction system</keyword>
<keyword evidence="3 7" id="KW-0808">Transferase</keyword>
<dbReference type="EC" id="2.1.1.37" evidence="1"/>
<evidence type="ECO:0000313" key="8">
    <source>
        <dbReference type="EMBL" id="GAA3708662.1"/>
    </source>
</evidence>
<evidence type="ECO:0000256" key="4">
    <source>
        <dbReference type="ARBA" id="ARBA00022691"/>
    </source>
</evidence>
<name>A0ABP7DSS2_9SPHN</name>
<keyword evidence="9" id="KW-1185">Reference proteome</keyword>
<comment type="catalytic activity">
    <reaction evidence="6">
        <text>a 2'-deoxycytidine in DNA + S-adenosyl-L-methionine = a 5-methyl-2'-deoxycytidine in DNA + S-adenosyl-L-homocysteine + H(+)</text>
        <dbReference type="Rhea" id="RHEA:13681"/>
        <dbReference type="Rhea" id="RHEA-COMP:11369"/>
        <dbReference type="Rhea" id="RHEA-COMP:11370"/>
        <dbReference type="ChEBI" id="CHEBI:15378"/>
        <dbReference type="ChEBI" id="CHEBI:57856"/>
        <dbReference type="ChEBI" id="CHEBI:59789"/>
        <dbReference type="ChEBI" id="CHEBI:85452"/>
        <dbReference type="ChEBI" id="CHEBI:85454"/>
        <dbReference type="EC" id="2.1.1.37"/>
    </reaction>
</comment>
<evidence type="ECO:0000256" key="6">
    <source>
        <dbReference type="ARBA" id="ARBA00047422"/>
    </source>
</evidence>
<dbReference type="SUPFAM" id="SSF53335">
    <property type="entry name" value="S-adenosyl-L-methionine-dependent methyltransferases"/>
    <property type="match status" value="1"/>
</dbReference>
<gene>
    <name evidence="8" type="ORF">GCM10022268_17470</name>
</gene>
<dbReference type="InterPro" id="IPR050750">
    <property type="entry name" value="C5-MTase"/>
</dbReference>
<keyword evidence="2 7" id="KW-0489">Methyltransferase</keyword>
<protein>
    <recommendedName>
        <fullName evidence="1">DNA (cytosine-5-)-methyltransferase</fullName>
        <ecNumber evidence="1">2.1.1.37</ecNumber>
    </recommendedName>
</protein>
<dbReference type="RefSeq" id="WP_425567142.1">
    <property type="nucleotide sequence ID" value="NZ_BAABBF010000003.1"/>
</dbReference>
<dbReference type="Gene3D" id="3.40.50.150">
    <property type="entry name" value="Vaccinia Virus protein VP39"/>
    <property type="match status" value="1"/>
</dbReference>
<dbReference type="PANTHER" id="PTHR46098:SF1">
    <property type="entry name" value="TRNA (CYTOSINE(38)-C(5))-METHYLTRANSFERASE"/>
    <property type="match status" value="1"/>
</dbReference>
<evidence type="ECO:0000313" key="9">
    <source>
        <dbReference type="Proteomes" id="UP001500523"/>
    </source>
</evidence>
<dbReference type="PRINTS" id="PR00105">
    <property type="entry name" value="C5METTRFRASE"/>
</dbReference>
<evidence type="ECO:0000256" key="1">
    <source>
        <dbReference type="ARBA" id="ARBA00011975"/>
    </source>
</evidence>